<dbReference type="OrthoDB" id="770452at2"/>
<evidence type="ECO:0000313" key="2">
    <source>
        <dbReference type="EMBL" id="KIO54670.1"/>
    </source>
</evidence>
<reference evidence="2 4" key="1">
    <citation type="submission" date="2015-01" db="EMBL/GenBank/DDBJ databases">
        <title>Genome of Flavobacterium hibernum DSM 12611.</title>
        <authorList>
            <person name="Stropko S.J."/>
            <person name="Pipes S.E."/>
            <person name="Newman J.D."/>
        </authorList>
    </citation>
    <scope>NUCLEOTIDE SEQUENCE [LARGE SCALE GENOMIC DNA]</scope>
    <source>
        <strain evidence="2 4">DSM 12611</strain>
    </source>
</reference>
<reference evidence="3 5" key="2">
    <citation type="submission" date="2016-11" db="EMBL/GenBank/DDBJ databases">
        <title>Whole genomes of Flavobacteriaceae.</title>
        <authorList>
            <person name="Stine C."/>
            <person name="Li C."/>
            <person name="Tadesse D."/>
        </authorList>
    </citation>
    <scope>NUCLEOTIDE SEQUENCE [LARGE SCALE GENOMIC DNA]</scope>
    <source>
        <strain evidence="3 5">ATCC 51468</strain>
    </source>
</reference>
<dbReference type="InterPro" id="IPR054238">
    <property type="entry name" value="DUF6965"/>
</dbReference>
<accession>A0A0D0ENJ9</accession>
<feature type="domain" description="DUF6965" evidence="1">
    <location>
        <begin position="1"/>
        <end position="65"/>
    </location>
</feature>
<protein>
    <recommendedName>
        <fullName evidence="1">DUF6965 domain-containing protein</fullName>
    </recommendedName>
</protein>
<evidence type="ECO:0000313" key="5">
    <source>
        <dbReference type="Proteomes" id="UP000198302"/>
    </source>
</evidence>
<dbReference type="Proteomes" id="UP000198302">
    <property type="component" value="Unassembled WGS sequence"/>
</dbReference>
<sequence length="97" mass="11153">MNHEEIKRYFESNPPPKEVRLTEWANITDTQVFLRSCYSTIRNFSGPVDRCPAWWHLRDFYILIKKTAALQAPAREAAANNIQENASDQALSEEAAV</sequence>
<dbReference type="EMBL" id="JPRK01000002">
    <property type="protein sequence ID" value="KIO54670.1"/>
    <property type="molecule type" value="Genomic_DNA"/>
</dbReference>
<gene>
    <name evidence="3" type="ORF">B0A73_19200</name>
    <name evidence="2" type="ORF">IW18_01295</name>
</gene>
<evidence type="ECO:0000313" key="3">
    <source>
        <dbReference type="EMBL" id="OXA84740.1"/>
    </source>
</evidence>
<proteinExistence type="predicted"/>
<comment type="caution">
    <text evidence="2">The sequence shown here is derived from an EMBL/GenBank/DDBJ whole genome shotgun (WGS) entry which is preliminary data.</text>
</comment>
<dbReference type="EMBL" id="MUGX01000029">
    <property type="protein sequence ID" value="OXA84740.1"/>
    <property type="molecule type" value="Genomic_DNA"/>
</dbReference>
<organism evidence="2 4">
    <name type="scientific">Flavobacterium hibernum</name>
    <dbReference type="NCBI Taxonomy" id="37752"/>
    <lineage>
        <taxon>Bacteria</taxon>
        <taxon>Pseudomonadati</taxon>
        <taxon>Bacteroidota</taxon>
        <taxon>Flavobacteriia</taxon>
        <taxon>Flavobacteriales</taxon>
        <taxon>Flavobacteriaceae</taxon>
        <taxon>Flavobacterium</taxon>
    </lineage>
</organism>
<name>A0A0D0ENJ9_9FLAO</name>
<dbReference type="RefSeq" id="WP_041515755.1">
    <property type="nucleotide sequence ID" value="NZ_JPRK01000002.1"/>
</dbReference>
<dbReference type="Proteomes" id="UP000032061">
    <property type="component" value="Unassembled WGS sequence"/>
</dbReference>
<dbReference type="AlphaFoldDB" id="A0A0D0ENJ9"/>
<evidence type="ECO:0000313" key="4">
    <source>
        <dbReference type="Proteomes" id="UP000032061"/>
    </source>
</evidence>
<keyword evidence="5" id="KW-1185">Reference proteome</keyword>
<dbReference type="Pfam" id="PF22292">
    <property type="entry name" value="DUF6965"/>
    <property type="match status" value="1"/>
</dbReference>
<evidence type="ECO:0000259" key="1">
    <source>
        <dbReference type="Pfam" id="PF22292"/>
    </source>
</evidence>